<keyword evidence="1" id="KW-0812">Transmembrane</keyword>
<accession>A0A409XCN6</accession>
<proteinExistence type="predicted"/>
<keyword evidence="3" id="KW-1185">Reference proteome</keyword>
<organism evidence="2 3">
    <name type="scientific">Psilocybe cyanescens</name>
    <dbReference type="NCBI Taxonomy" id="93625"/>
    <lineage>
        <taxon>Eukaryota</taxon>
        <taxon>Fungi</taxon>
        <taxon>Dikarya</taxon>
        <taxon>Basidiomycota</taxon>
        <taxon>Agaricomycotina</taxon>
        <taxon>Agaricomycetes</taxon>
        <taxon>Agaricomycetidae</taxon>
        <taxon>Agaricales</taxon>
        <taxon>Agaricineae</taxon>
        <taxon>Strophariaceae</taxon>
        <taxon>Psilocybe</taxon>
    </lineage>
</organism>
<name>A0A409XCN6_PSICY</name>
<dbReference type="AlphaFoldDB" id="A0A409XCN6"/>
<feature type="transmembrane region" description="Helical" evidence="1">
    <location>
        <begin position="67"/>
        <end position="90"/>
    </location>
</feature>
<feature type="transmembrane region" description="Helical" evidence="1">
    <location>
        <begin position="111"/>
        <end position="129"/>
    </location>
</feature>
<evidence type="ECO:0000313" key="3">
    <source>
        <dbReference type="Proteomes" id="UP000283269"/>
    </source>
</evidence>
<evidence type="ECO:0000313" key="2">
    <source>
        <dbReference type="EMBL" id="PPQ88437.1"/>
    </source>
</evidence>
<dbReference type="Proteomes" id="UP000283269">
    <property type="component" value="Unassembled WGS sequence"/>
</dbReference>
<evidence type="ECO:0000256" key="1">
    <source>
        <dbReference type="SAM" id="Phobius"/>
    </source>
</evidence>
<dbReference type="InParanoid" id="A0A409XCN6"/>
<dbReference type="EMBL" id="NHYD01002080">
    <property type="protein sequence ID" value="PPQ88437.1"/>
    <property type="molecule type" value="Genomic_DNA"/>
</dbReference>
<gene>
    <name evidence="2" type="ORF">CVT25_011541</name>
</gene>
<dbReference type="OrthoDB" id="3251775at2759"/>
<reference evidence="2 3" key="1">
    <citation type="journal article" date="2018" name="Evol. Lett.">
        <title>Horizontal gene cluster transfer increased hallucinogenic mushroom diversity.</title>
        <authorList>
            <person name="Reynolds H.T."/>
            <person name="Vijayakumar V."/>
            <person name="Gluck-Thaler E."/>
            <person name="Korotkin H.B."/>
            <person name="Matheny P.B."/>
            <person name="Slot J.C."/>
        </authorList>
    </citation>
    <scope>NUCLEOTIDE SEQUENCE [LARGE SCALE GENOMIC DNA]</scope>
    <source>
        <strain evidence="2 3">2631</strain>
    </source>
</reference>
<keyword evidence="1" id="KW-1133">Transmembrane helix</keyword>
<feature type="transmembrane region" description="Helical" evidence="1">
    <location>
        <begin position="15"/>
        <end position="34"/>
    </location>
</feature>
<comment type="caution">
    <text evidence="2">The sequence shown here is derived from an EMBL/GenBank/DDBJ whole genome shotgun (WGS) entry which is preliminary data.</text>
</comment>
<sequence length="168" mass="18668">MLMRAYAFTGRNRRVLVLLGTGYLSLVGVDIWVFCTRVEIPPPILYMVLNGTGCFPNYGAGVMGLRIGYSMLAAILMDLLSLVVVVVYCVKSKWKRDVSLARYFVSQGLTAFAFVMVINIATAITYFRILDLRNQVTPTDTVLARRHSCIVDEALDLPPGDSWVIKPA</sequence>
<protein>
    <submittedName>
        <fullName evidence="2">Uncharacterized protein</fullName>
    </submittedName>
</protein>
<keyword evidence="1" id="KW-0472">Membrane</keyword>